<dbReference type="OMA" id="NISEHRT"/>
<dbReference type="Gene3D" id="4.10.1000.10">
    <property type="entry name" value="Zinc finger, CCCH-type"/>
    <property type="match status" value="2"/>
</dbReference>
<reference evidence="10" key="2">
    <citation type="journal article" date="2018" name="BMC Genomics">
        <title>A manually annotated Actinidia chinensis var. chinensis (kiwifruit) genome highlights the challenges associated with draft genomes and gene prediction in plants.</title>
        <authorList>
            <person name="Pilkington S.M."/>
            <person name="Crowhurst R."/>
            <person name="Hilario E."/>
            <person name="Nardozza S."/>
            <person name="Fraser L."/>
            <person name="Peng Y."/>
            <person name="Gunaseelan K."/>
            <person name="Simpson R."/>
            <person name="Tahir J."/>
            <person name="Deroles S.C."/>
            <person name="Templeton K."/>
            <person name="Luo Z."/>
            <person name="Davy M."/>
            <person name="Cheng C."/>
            <person name="McNeilage M."/>
            <person name="Scaglione D."/>
            <person name="Liu Y."/>
            <person name="Zhang Q."/>
            <person name="Datson P."/>
            <person name="De Silva N."/>
            <person name="Gardiner S.E."/>
            <person name="Bassett H."/>
            <person name="Chagne D."/>
            <person name="McCallum J."/>
            <person name="Dzierzon H."/>
            <person name="Deng C."/>
            <person name="Wang Y.Y."/>
            <person name="Barron L."/>
            <person name="Manako K."/>
            <person name="Bowen J."/>
            <person name="Foster T.M."/>
            <person name="Erridge Z.A."/>
            <person name="Tiffin H."/>
            <person name="Waite C.N."/>
            <person name="Davies K.M."/>
            <person name="Grierson E.P."/>
            <person name="Laing W.A."/>
            <person name="Kirk R."/>
            <person name="Chen X."/>
            <person name="Wood M."/>
            <person name="Montefiori M."/>
            <person name="Brummell D.A."/>
            <person name="Schwinn K.E."/>
            <person name="Catanach A."/>
            <person name="Fullerton C."/>
            <person name="Li D."/>
            <person name="Meiyalaghan S."/>
            <person name="Nieuwenhuizen N."/>
            <person name="Read N."/>
            <person name="Prakash R."/>
            <person name="Hunter D."/>
            <person name="Zhang H."/>
            <person name="McKenzie M."/>
            <person name="Knabel M."/>
            <person name="Harris A."/>
            <person name="Allan A.C."/>
            <person name="Gleave A."/>
            <person name="Chen A."/>
            <person name="Janssen B.J."/>
            <person name="Plunkett B."/>
            <person name="Ampomah-Dwamena C."/>
            <person name="Voogd C."/>
            <person name="Leif D."/>
            <person name="Lafferty D."/>
            <person name="Souleyre E.J.F."/>
            <person name="Varkonyi-Gasic E."/>
            <person name="Gambi F."/>
            <person name="Hanley J."/>
            <person name="Yao J.L."/>
            <person name="Cheung J."/>
            <person name="David K.M."/>
            <person name="Warren B."/>
            <person name="Marsh K."/>
            <person name="Snowden K.C."/>
            <person name="Lin-Wang K."/>
            <person name="Brian L."/>
            <person name="Martinez-Sanchez M."/>
            <person name="Wang M."/>
            <person name="Ileperuma N."/>
            <person name="Macnee N."/>
            <person name="Campin R."/>
            <person name="McAtee P."/>
            <person name="Drummond R.S.M."/>
            <person name="Espley R.V."/>
            <person name="Ireland H.S."/>
            <person name="Wu R."/>
            <person name="Atkinson R.G."/>
            <person name="Karunairetnam S."/>
            <person name="Bulley S."/>
            <person name="Chunkath S."/>
            <person name="Hanley Z."/>
            <person name="Storey R."/>
            <person name="Thrimawithana A.H."/>
            <person name="Thomson S."/>
            <person name="David C."/>
            <person name="Testolin R."/>
            <person name="Huang H."/>
            <person name="Hellens R.P."/>
            <person name="Schaffer R.J."/>
        </authorList>
    </citation>
    <scope>NUCLEOTIDE SEQUENCE [LARGE SCALE GENOMIC DNA]</scope>
    <source>
        <strain evidence="10">cv. Red5</strain>
    </source>
</reference>
<keyword evidence="10" id="KW-1185">Reference proteome</keyword>
<feature type="region of interest" description="Disordered" evidence="7">
    <location>
        <begin position="480"/>
        <end position="527"/>
    </location>
</feature>
<evidence type="ECO:0000313" key="10">
    <source>
        <dbReference type="Proteomes" id="UP000241394"/>
    </source>
</evidence>
<evidence type="ECO:0000256" key="1">
    <source>
        <dbReference type="ARBA" id="ARBA00022723"/>
    </source>
</evidence>
<feature type="compositionally biased region" description="Low complexity" evidence="7">
    <location>
        <begin position="1358"/>
        <end position="1371"/>
    </location>
</feature>
<feature type="region of interest" description="Disordered" evidence="7">
    <location>
        <begin position="560"/>
        <end position="602"/>
    </location>
</feature>
<dbReference type="PANTHER" id="PTHR46156:SF1">
    <property type="entry name" value="ZINC FINGER CCCH DOMAIN-CONTAINING PROTEIN 3"/>
    <property type="match status" value="1"/>
</dbReference>
<dbReference type="SMART" id="SM00356">
    <property type="entry name" value="ZnF_C3H1"/>
    <property type="match status" value="5"/>
</dbReference>
<feature type="region of interest" description="Disordered" evidence="7">
    <location>
        <begin position="850"/>
        <end position="870"/>
    </location>
</feature>
<dbReference type="InterPro" id="IPR000571">
    <property type="entry name" value="Znf_CCCH"/>
</dbReference>
<dbReference type="Proteomes" id="UP000241394">
    <property type="component" value="Chromosome LG4"/>
</dbReference>
<keyword evidence="2" id="KW-0677">Repeat</keyword>
<dbReference type="OrthoDB" id="3247158at2759"/>
<comment type="caution">
    <text evidence="9">The sequence shown here is derived from an EMBL/GenBank/DDBJ whole genome shotgun (WGS) entry which is preliminary data.</text>
</comment>
<feature type="domain" description="C3H1-type" evidence="8">
    <location>
        <begin position="1880"/>
        <end position="1908"/>
    </location>
</feature>
<feature type="region of interest" description="Disordered" evidence="7">
    <location>
        <begin position="1261"/>
        <end position="1431"/>
    </location>
</feature>
<evidence type="ECO:0000256" key="5">
    <source>
        <dbReference type="ARBA" id="ARBA00023125"/>
    </source>
</evidence>
<dbReference type="FunFam" id="4.10.1000.10:FF:000008">
    <property type="entry name" value="zinc finger CCCH domain-containing protein 3"/>
    <property type="match status" value="1"/>
</dbReference>
<keyword evidence="4 6" id="KW-0862">Zinc</keyword>
<reference evidence="9 10" key="1">
    <citation type="submission" date="2017-07" db="EMBL/GenBank/DDBJ databases">
        <title>An improved, manually edited Actinidia chinensis var. chinensis (kiwifruit) genome highlights the challenges associated with draft genomes and gene prediction in plants.</title>
        <authorList>
            <person name="Pilkington S."/>
            <person name="Crowhurst R."/>
            <person name="Hilario E."/>
            <person name="Nardozza S."/>
            <person name="Fraser L."/>
            <person name="Peng Y."/>
            <person name="Gunaseelan K."/>
            <person name="Simpson R."/>
            <person name="Tahir J."/>
            <person name="Deroles S."/>
            <person name="Templeton K."/>
            <person name="Luo Z."/>
            <person name="Davy M."/>
            <person name="Cheng C."/>
            <person name="Mcneilage M."/>
            <person name="Scaglione D."/>
            <person name="Liu Y."/>
            <person name="Zhang Q."/>
            <person name="Datson P."/>
            <person name="De Silva N."/>
            <person name="Gardiner S."/>
            <person name="Bassett H."/>
            <person name="Chagne D."/>
            <person name="Mccallum J."/>
            <person name="Dzierzon H."/>
            <person name="Deng C."/>
            <person name="Wang Y.-Y."/>
            <person name="Barron N."/>
            <person name="Manako K."/>
            <person name="Bowen J."/>
            <person name="Foster T."/>
            <person name="Erridge Z."/>
            <person name="Tiffin H."/>
            <person name="Waite C."/>
            <person name="Davies K."/>
            <person name="Grierson E."/>
            <person name="Laing W."/>
            <person name="Kirk R."/>
            <person name="Chen X."/>
            <person name="Wood M."/>
            <person name="Montefiori M."/>
            <person name="Brummell D."/>
            <person name="Schwinn K."/>
            <person name="Catanach A."/>
            <person name="Fullerton C."/>
            <person name="Li D."/>
            <person name="Meiyalaghan S."/>
            <person name="Nieuwenhuizen N."/>
            <person name="Read N."/>
            <person name="Prakash R."/>
            <person name="Hunter D."/>
            <person name="Zhang H."/>
            <person name="Mckenzie M."/>
            <person name="Knabel M."/>
            <person name="Harris A."/>
            <person name="Allan A."/>
            <person name="Chen A."/>
            <person name="Janssen B."/>
            <person name="Plunkett B."/>
            <person name="Dwamena C."/>
            <person name="Voogd C."/>
            <person name="Leif D."/>
            <person name="Lafferty D."/>
            <person name="Souleyre E."/>
            <person name="Varkonyi-Gasic E."/>
            <person name="Gambi F."/>
            <person name="Hanley J."/>
            <person name="Yao J.-L."/>
            <person name="Cheung J."/>
            <person name="David K."/>
            <person name="Warren B."/>
            <person name="Marsh K."/>
            <person name="Snowden K."/>
            <person name="Lin-Wang K."/>
            <person name="Brian L."/>
            <person name="Martinez-Sanchez M."/>
            <person name="Wang M."/>
            <person name="Ileperuma N."/>
            <person name="Macnee N."/>
            <person name="Campin R."/>
            <person name="Mcatee P."/>
            <person name="Drummond R."/>
            <person name="Espley R."/>
            <person name="Ireland H."/>
            <person name="Wu R."/>
            <person name="Atkinson R."/>
            <person name="Karunairetnam S."/>
            <person name="Bulley S."/>
            <person name="Chunkath S."/>
            <person name="Hanley Z."/>
            <person name="Storey R."/>
            <person name="Thrimawithana A."/>
            <person name="Thomson S."/>
            <person name="David C."/>
            <person name="Testolin R."/>
        </authorList>
    </citation>
    <scope>NUCLEOTIDE SEQUENCE [LARGE SCALE GENOMIC DNA]</scope>
    <source>
        <strain evidence="10">cv. Red5</strain>
        <tissue evidence="9">Young leaf</tissue>
    </source>
</reference>
<dbReference type="GO" id="GO:0003677">
    <property type="term" value="F:DNA binding"/>
    <property type="evidence" value="ECO:0007669"/>
    <property type="project" value="UniProtKB-KW"/>
</dbReference>
<evidence type="ECO:0000256" key="2">
    <source>
        <dbReference type="ARBA" id="ARBA00022737"/>
    </source>
</evidence>
<evidence type="ECO:0000259" key="8">
    <source>
        <dbReference type="PROSITE" id="PS50103"/>
    </source>
</evidence>
<feature type="compositionally biased region" description="Basic and acidic residues" evidence="7">
    <location>
        <begin position="128"/>
        <end position="153"/>
    </location>
</feature>
<dbReference type="GO" id="GO:0008270">
    <property type="term" value="F:zinc ion binding"/>
    <property type="evidence" value="ECO:0007669"/>
    <property type="project" value="UniProtKB-KW"/>
</dbReference>
<feature type="compositionally biased region" description="Low complexity" evidence="7">
    <location>
        <begin position="27"/>
        <end position="36"/>
    </location>
</feature>
<dbReference type="Gramene" id="PSS31876">
    <property type="protein sequence ID" value="PSS31876"/>
    <property type="gene ID" value="CEY00_Acc05039"/>
</dbReference>
<feature type="compositionally biased region" description="Pro residues" evidence="7">
    <location>
        <begin position="12"/>
        <end position="26"/>
    </location>
</feature>
<feature type="compositionally biased region" description="Pro residues" evidence="7">
    <location>
        <begin position="41"/>
        <end position="68"/>
    </location>
</feature>
<dbReference type="InParanoid" id="A0A2R6RPC4"/>
<feature type="region of interest" description="Disordered" evidence="7">
    <location>
        <begin position="251"/>
        <end position="285"/>
    </location>
</feature>
<feature type="compositionally biased region" description="Polar residues" evidence="7">
    <location>
        <begin position="1403"/>
        <end position="1431"/>
    </location>
</feature>
<proteinExistence type="predicted"/>
<dbReference type="GO" id="GO:0005634">
    <property type="term" value="C:nucleus"/>
    <property type="evidence" value="ECO:0007669"/>
    <property type="project" value="TreeGrafter"/>
</dbReference>
<evidence type="ECO:0000256" key="3">
    <source>
        <dbReference type="ARBA" id="ARBA00022771"/>
    </source>
</evidence>
<feature type="zinc finger region" description="C3H1-type" evidence="6">
    <location>
        <begin position="1831"/>
        <end position="1857"/>
    </location>
</feature>
<evidence type="ECO:0000256" key="4">
    <source>
        <dbReference type="ARBA" id="ARBA00022833"/>
    </source>
</evidence>
<dbReference type="PROSITE" id="PS50103">
    <property type="entry name" value="ZF_C3H1"/>
    <property type="match status" value="3"/>
</dbReference>
<feature type="region of interest" description="Disordered" evidence="7">
    <location>
        <begin position="1"/>
        <end position="153"/>
    </location>
</feature>
<gene>
    <name evidence="9" type="ORF">CEY00_Acc05039</name>
</gene>
<feature type="region of interest" description="Disordered" evidence="7">
    <location>
        <begin position="2013"/>
        <end position="2036"/>
    </location>
</feature>
<feature type="compositionally biased region" description="Basic and acidic residues" evidence="7">
    <location>
        <begin position="81"/>
        <end position="105"/>
    </location>
</feature>
<protein>
    <submittedName>
        <fullName evidence="9">Zinc finger CCCH domain-containing protein</fullName>
    </submittedName>
</protein>
<feature type="compositionally biased region" description="Basic and acidic residues" evidence="7">
    <location>
        <begin position="1388"/>
        <end position="1401"/>
    </location>
</feature>
<keyword evidence="1 6" id="KW-0479">Metal-binding</keyword>
<feature type="compositionally biased region" description="Polar residues" evidence="7">
    <location>
        <begin position="487"/>
        <end position="498"/>
    </location>
</feature>
<feature type="compositionally biased region" description="Polar residues" evidence="7">
    <location>
        <begin position="266"/>
        <end position="276"/>
    </location>
</feature>
<feature type="domain" description="C3H1-type" evidence="8">
    <location>
        <begin position="1776"/>
        <end position="1805"/>
    </location>
</feature>
<keyword evidence="5" id="KW-0238">DNA-binding</keyword>
<dbReference type="EMBL" id="NKQK01000004">
    <property type="protein sequence ID" value="PSS31876.1"/>
    <property type="molecule type" value="Genomic_DNA"/>
</dbReference>
<feature type="compositionally biased region" description="Low complexity" evidence="7">
    <location>
        <begin position="507"/>
        <end position="516"/>
    </location>
</feature>
<evidence type="ECO:0000256" key="6">
    <source>
        <dbReference type="PROSITE-ProRule" id="PRU00723"/>
    </source>
</evidence>
<organism evidence="9 10">
    <name type="scientific">Actinidia chinensis var. chinensis</name>
    <name type="common">Chinese soft-hair kiwi</name>
    <dbReference type="NCBI Taxonomy" id="1590841"/>
    <lineage>
        <taxon>Eukaryota</taxon>
        <taxon>Viridiplantae</taxon>
        <taxon>Streptophyta</taxon>
        <taxon>Embryophyta</taxon>
        <taxon>Tracheophyta</taxon>
        <taxon>Spermatophyta</taxon>
        <taxon>Magnoliopsida</taxon>
        <taxon>eudicotyledons</taxon>
        <taxon>Gunneridae</taxon>
        <taxon>Pentapetalae</taxon>
        <taxon>asterids</taxon>
        <taxon>Ericales</taxon>
        <taxon>Actinidiaceae</taxon>
        <taxon>Actinidia</taxon>
    </lineage>
</organism>
<feature type="region of interest" description="Disordered" evidence="7">
    <location>
        <begin position="1448"/>
        <end position="1467"/>
    </location>
</feature>
<evidence type="ECO:0000313" key="9">
    <source>
        <dbReference type="EMBL" id="PSS31876.1"/>
    </source>
</evidence>
<keyword evidence="3 6" id="KW-0863">Zinc-finger</keyword>
<name>A0A2R6RPC4_ACTCC</name>
<evidence type="ECO:0000256" key="7">
    <source>
        <dbReference type="SAM" id="MobiDB-lite"/>
    </source>
</evidence>
<sequence length="2036" mass="224598">MELPTYLHHPPRYVPLPHNPPLPPSLPSSQDPNFFPRPRHLLPPPPPPPPPYHHLPTPLSPPPPPPQNPHHSQFTFPNLHRPIEDDRRFDFPRRSPPRVFDRSQFDENPFSDPPRVNRGPLGFNRGPPHHDHSPFRNRIHESPFRTSDNHNHRHDLEGGFRFRDNFIDGFKPNHEEKFLRGPTDVHNSGFDSNYRNSHDRDLYGSNSGGSSRGFTFGDSHVSNLGNYQSRHGSELNNDRIRDNREENRRWGHAWPTPRRASDAPVESNNNEFSNTDGIPVVSSRRVPRSYDSRKFSYRGSREGNQEFRQSTKKKIERKSVLDRIQFRKSYKRYRNAEQYFPSACCDDSGPNNFRSREPFVHPGDRMAEDREGRLVELDVSFKSNALVAKAIVASSSHEVESNRNLTLVSRNIRKLPEPESDLSNLSLTKLSDDPVKSNSSTFALDFPTISFENSKQLRDNAKDSSGGAVSGIGLQPSSCGTDDLPGINTTGLGGTSSLRNRKKKKVISSVSRVPSSQTTKKNVDSVQADCSIHSPPKSAGMIPVHKVDMQPSPNEVAAVSENNKANDSPGAIVSETDGIDIDSGGSHRHNSKRTRTSSTHVFGSPSSLKITVDEGIIVADRSVDLHAMLNSEEGPAGLQNGNTFQVRDLGQQFFQNEPPVLLQNGLVKGCSEAKLSKGGGANTEFSSPEETRIYGDSLNLCSTIQDMCNGSSSDNGLIGRQLKITVPGSEFNDDAGLPESVELDGFPRAVLSVEGNAIVSLSSAEETNIHESVFDSYGSSYYATTSSGSDNVPNNSQWITPVSEIGFRDNNRKEARPDGTTVLLEHVTVEGSPEARMSVGGNLHIGFGKGCSPKKRKDRDTHLDFSSPHINGTPENAVNILHSVDTTLSCPVKDLRLVEEDFLGAGNLGAGSQPSTDKDSVVCGSSITKGSFDNELSVKQSFRIGQNGTSPKYVKKRKVCAPVSLSPMLSENQEERVKASSFTFSMKLPSNSDGGLMQSEDRVVNNDTVCTSRSPPCSESASALLGNMEAGARETLVLMNNQINIFDTERGGGVETVAAATTPEPGMLHIENVQQRNPSETQMSETDQWQPLTDMKCEGDPLLNGVSTTSLHNEIVEYAPDKLSNMDSTNTLSIVTGPQMFNSKISGQGSNEKGCEDARKQDEKLVFEGLSSSYSLDTALKKSTINKKSGDSIGSVSSVKPKFGPQVPINTAHSLNSVSGNVRKNLLTSAVPRVFPGHPSLKKTATSSQIAAPRTWHRSGNAYASSHLGKNSYPNPAPPQGQPARKTVKDQTASYIRKGNSLVRKPSPVTTPNVSPAVSSSVYRLNSSVMDETKKRTGLDATLERPKTPPLPCSTKLSNFTTFSSGKGTSSPLADPPANGCSETESDPLQRKDMDVPKPSEEAPNSSGTHGNQSGQINNNETQSVQEDGNSVSIKSKNIVYVKRKSNQLVATSSSSDRSLQNADKTEALSSDSYYNRRKNQIIRKLSQVAEKVSTPDERKRALSATTSSFSRRRSDKGIAKTYKPSKFSLVWTLRDAQSLKKGNTLIRQVWPHLFPWKRATHWRSLMHTSASNFNNSSLSTISRKLLLSRKRETIYTRSTRGFSLRKSKVLSVGGSSLKWSKSIERNSKKANEEATLAVAAVEKRKREHKGAGAGAATTTATAVTKNRNRSFRKSAHSIELRPGERIFRVGSVRYKMDPTRRTLQRISDEELSNSVALQSGKDTKKSSGPKRLLIGNDEYVRISNGKLIRDPKKRTRMLASEKVRWSLHTARLRLARKRKYCQFFTRFGKCNKDDGKCPYIHDPSKIAVCTKFLKGSCSDPNCKLTHKVIPERMQDCSYFLQGLCTNESCPYRHVNVNPNASICDGFLRGYCADGNECRKKHSYICPTFEETGICTQGSKCKLHHPKNWNKGKKKKPSAAQKNARGRYFGSNISEHRTLVSEKHSTKHNDDIFCQEGKFADYIHLDFGDDEAEEISDPASERTISRDGDLTDMELDVDELIKPFNLIRRSMVIESSPAEDSPSEKIAGNISEESYP</sequence>
<dbReference type="FunCoup" id="A0A2R6RPC4">
    <property type="interactions" value="1189"/>
</dbReference>
<accession>A0A2R6RPC4</accession>
<dbReference type="STRING" id="1590841.A0A2R6RPC4"/>
<feature type="zinc finger region" description="C3H1-type" evidence="6">
    <location>
        <begin position="1776"/>
        <end position="1805"/>
    </location>
</feature>
<feature type="compositionally biased region" description="Basic and acidic residues" evidence="7">
    <location>
        <begin position="1331"/>
        <end position="1347"/>
    </location>
</feature>
<feature type="compositionally biased region" description="Basic residues" evidence="7">
    <location>
        <begin position="586"/>
        <end position="595"/>
    </location>
</feature>
<dbReference type="FunFam" id="4.10.1000.10:FF:000022">
    <property type="entry name" value="Zinc finger CCCH domain-containing protein 7"/>
    <property type="match status" value="1"/>
</dbReference>
<dbReference type="PANTHER" id="PTHR46156">
    <property type="entry name" value="CCCH ZINGC FINGER"/>
    <property type="match status" value="1"/>
</dbReference>
<feature type="domain" description="C3H1-type" evidence="8">
    <location>
        <begin position="1831"/>
        <end position="1857"/>
    </location>
</feature>
<feature type="zinc finger region" description="C3H1-type" evidence="6">
    <location>
        <begin position="1880"/>
        <end position="1908"/>
    </location>
</feature>
<feature type="compositionally biased region" description="Polar residues" evidence="7">
    <location>
        <begin position="1262"/>
        <end position="1274"/>
    </location>
</feature>
<feature type="compositionally biased region" description="Polar residues" evidence="7">
    <location>
        <begin position="1308"/>
        <end position="1330"/>
    </location>
</feature>